<evidence type="ECO:0000313" key="2">
    <source>
        <dbReference type="Proteomes" id="UP001634394"/>
    </source>
</evidence>
<dbReference type="EMBL" id="JBJQND010000014">
    <property type="protein sequence ID" value="KAL3854627.1"/>
    <property type="molecule type" value="Genomic_DNA"/>
</dbReference>
<reference evidence="1 2" key="1">
    <citation type="submission" date="2024-11" db="EMBL/GenBank/DDBJ databases">
        <title>Chromosome-level genome assembly of the freshwater bivalve Anodonta woodiana.</title>
        <authorList>
            <person name="Chen X."/>
        </authorList>
    </citation>
    <scope>NUCLEOTIDE SEQUENCE [LARGE SCALE GENOMIC DNA]</scope>
    <source>
        <strain evidence="1">MN2024</strain>
        <tissue evidence="1">Gills</tissue>
    </source>
</reference>
<keyword evidence="2" id="KW-1185">Reference proteome</keyword>
<sequence length="104" mass="11927">MSAKDFRSWSHDYLAFFVVHLKETNALIKAAKSERKRITYGILIPESEYMWSTYGGKDAVYVEIFKKKCLIQKFQLTCASVNAVSRALTGSEYLDELLRLLPAL</sequence>
<protein>
    <submittedName>
        <fullName evidence="1">Uncharacterized protein</fullName>
    </submittedName>
</protein>
<proteinExistence type="predicted"/>
<gene>
    <name evidence="1" type="ORF">ACJMK2_013888</name>
</gene>
<accession>A0ABD3UYW2</accession>
<evidence type="ECO:0000313" key="1">
    <source>
        <dbReference type="EMBL" id="KAL3854627.1"/>
    </source>
</evidence>
<organism evidence="1 2">
    <name type="scientific">Sinanodonta woodiana</name>
    <name type="common">Chinese pond mussel</name>
    <name type="synonym">Anodonta woodiana</name>
    <dbReference type="NCBI Taxonomy" id="1069815"/>
    <lineage>
        <taxon>Eukaryota</taxon>
        <taxon>Metazoa</taxon>
        <taxon>Spiralia</taxon>
        <taxon>Lophotrochozoa</taxon>
        <taxon>Mollusca</taxon>
        <taxon>Bivalvia</taxon>
        <taxon>Autobranchia</taxon>
        <taxon>Heteroconchia</taxon>
        <taxon>Palaeoheterodonta</taxon>
        <taxon>Unionida</taxon>
        <taxon>Unionoidea</taxon>
        <taxon>Unionidae</taxon>
        <taxon>Unioninae</taxon>
        <taxon>Sinanodonta</taxon>
    </lineage>
</organism>
<name>A0ABD3UYW2_SINWO</name>
<dbReference type="Proteomes" id="UP001634394">
    <property type="component" value="Unassembled WGS sequence"/>
</dbReference>
<dbReference type="AlphaFoldDB" id="A0ABD3UYW2"/>
<comment type="caution">
    <text evidence="1">The sequence shown here is derived from an EMBL/GenBank/DDBJ whole genome shotgun (WGS) entry which is preliminary data.</text>
</comment>